<name>A0A6I6JK66_9BACT</name>
<dbReference type="RefSeq" id="WP_158949578.1">
    <property type="nucleotide sequence ID" value="NZ_CP046400.1"/>
</dbReference>
<evidence type="ECO:0000313" key="1">
    <source>
        <dbReference type="EMBL" id="QGY41368.1"/>
    </source>
</evidence>
<protein>
    <submittedName>
        <fullName evidence="1">Uncharacterized protein</fullName>
    </submittedName>
</protein>
<sequence>MKQASFEFPQWLNEFVPDDEFFAAAYDEVGEQKRAWLKTCIARLFDWYGPRKDPSGEIVRHWQAGFDTRSAYAPVDFGVVLFDDTLLSPARLLAGLVPAMAGGVEKLLAVRVTEGAPWPKPILTGLELAGQEFVVDLNESRARKLFSELRESEASGAVTVLGPRAGAIKSSEMQAASRMTFWRPRFSRSASVWMEEPDTFDLEVLAFTHPDMRFTVYGAESELPGESFTRAPGAFEDCISVAADVAYLPASHADRGLPRMRLVLGPGQEGCWVWPDLHLDHFQSHCTAWTIGG</sequence>
<dbReference type="Proteomes" id="UP000428328">
    <property type="component" value="Chromosome"/>
</dbReference>
<evidence type="ECO:0000313" key="2">
    <source>
        <dbReference type="Proteomes" id="UP000428328"/>
    </source>
</evidence>
<keyword evidence="2" id="KW-1185">Reference proteome</keyword>
<reference evidence="1 2" key="1">
    <citation type="submission" date="2019-11" db="EMBL/GenBank/DDBJ databases">
        <authorList>
            <person name="Zheng R.K."/>
            <person name="Sun C.M."/>
        </authorList>
    </citation>
    <scope>NUCLEOTIDE SEQUENCE [LARGE SCALE GENOMIC DNA]</scope>
    <source>
        <strain evidence="1 2">SRB007</strain>
    </source>
</reference>
<dbReference type="KEGG" id="psel:GM415_14965"/>
<proteinExistence type="predicted"/>
<organism evidence="1 2">
    <name type="scientific">Pseudodesulfovibrio cashew</name>
    <dbReference type="NCBI Taxonomy" id="2678688"/>
    <lineage>
        <taxon>Bacteria</taxon>
        <taxon>Pseudomonadati</taxon>
        <taxon>Thermodesulfobacteriota</taxon>
        <taxon>Desulfovibrionia</taxon>
        <taxon>Desulfovibrionales</taxon>
        <taxon>Desulfovibrionaceae</taxon>
    </lineage>
</organism>
<dbReference type="AlphaFoldDB" id="A0A6I6JK66"/>
<dbReference type="EMBL" id="CP046400">
    <property type="protein sequence ID" value="QGY41368.1"/>
    <property type="molecule type" value="Genomic_DNA"/>
</dbReference>
<accession>A0A6I6JK66</accession>
<gene>
    <name evidence="1" type="ORF">GM415_14965</name>
</gene>